<feature type="compositionally biased region" description="Basic and acidic residues" evidence="5">
    <location>
        <begin position="568"/>
        <end position="589"/>
    </location>
</feature>
<evidence type="ECO:0000259" key="6">
    <source>
        <dbReference type="PROSITE" id="PS50250"/>
    </source>
</evidence>
<dbReference type="GO" id="GO:0003743">
    <property type="term" value="F:translation initiation factor activity"/>
    <property type="evidence" value="ECO:0007669"/>
    <property type="project" value="UniProtKB-UniRule"/>
</dbReference>
<comment type="similarity">
    <text evidence="4">Belongs to the eIF-3 subunit C family.</text>
</comment>
<dbReference type="OrthoDB" id="29647at2759"/>
<dbReference type="EMBL" id="FLQW01001349">
    <property type="protein sequence ID" value="SBS89190.1"/>
    <property type="molecule type" value="Genomic_DNA"/>
</dbReference>
<dbReference type="EMBL" id="LT594634">
    <property type="protein sequence ID" value="SCP02515.1"/>
    <property type="molecule type" value="Genomic_DNA"/>
</dbReference>
<dbReference type="KEGG" id="pmal:PMUG01_13016200"/>
<evidence type="ECO:0000313" key="10">
    <source>
        <dbReference type="Proteomes" id="UP000078597"/>
    </source>
</evidence>
<feature type="compositionally biased region" description="Basic and acidic residues" evidence="5">
    <location>
        <begin position="939"/>
        <end position="954"/>
    </location>
</feature>
<keyword evidence="3 4" id="KW-0648">Protein biosynthesis</keyword>
<dbReference type="EMBL" id="LT594501">
    <property type="protein sequence ID" value="SBT71965.1"/>
    <property type="molecule type" value="Genomic_DNA"/>
</dbReference>
<comment type="function">
    <text evidence="4">Component of the eukaryotic translation initiation factor 3 (eIF-3) complex, which is involved in protein synthesis of a specialized repertoire of mRNAs and, together with other initiation factors, stimulates binding of mRNA and methionyl-tRNAi to the 40S ribosome. The eIF-3 complex specifically targets and initiates translation of a subset of mRNAs involved in cell proliferation.</text>
</comment>
<keyword evidence="2 4" id="KW-0396">Initiation factor</keyword>
<evidence type="ECO:0000313" key="7">
    <source>
        <dbReference type="EMBL" id="SBS89190.1"/>
    </source>
</evidence>
<dbReference type="GeneID" id="39870873"/>
<keyword evidence="1 4" id="KW-0963">Cytoplasm</keyword>
<reference evidence="11 12" key="3">
    <citation type="submission" date="2016-06" db="EMBL/GenBank/DDBJ databases">
        <authorList>
            <consortium name="Pathogen Informatics"/>
        </authorList>
    </citation>
    <scope>NUCLEOTIDE SEQUENCE [LARGE SCALE GENOMIC DNA]</scope>
    <source>
        <strain evidence="8">PmlGA01</strain>
    </source>
</reference>
<name>A0A1A8WBT5_PLAMA</name>
<evidence type="ECO:0000313" key="11">
    <source>
        <dbReference type="Proteomes" id="UP000219799"/>
    </source>
</evidence>
<dbReference type="SMART" id="SM00088">
    <property type="entry name" value="PINT"/>
    <property type="match status" value="1"/>
</dbReference>
<evidence type="ECO:0000256" key="2">
    <source>
        <dbReference type="ARBA" id="ARBA00022540"/>
    </source>
</evidence>
<accession>A0A1A8WBT5</accession>
<protein>
    <recommendedName>
        <fullName evidence="4">Eukaryotic translation initiation factor 3 subunit C</fullName>
        <shortName evidence="4">eIF3c</shortName>
    </recommendedName>
    <alternativeName>
        <fullName evidence="4">Eukaryotic translation initiation factor 3 subunit 8</fullName>
    </alternativeName>
</protein>
<dbReference type="Proteomes" id="UP000219799">
    <property type="component" value="Chromosome 13"/>
</dbReference>
<dbReference type="Proteomes" id="UP000078597">
    <property type="component" value="Unassembled WGS sequence"/>
</dbReference>
<gene>
    <name evidence="8" type="primary">EIF3C</name>
    <name evidence="7" type="ORF">PMALA_025120</name>
    <name evidence="8" type="ORF">PMLGA01_130008600</name>
    <name evidence="9" type="ORF">PMUG01_13016200</name>
</gene>
<feature type="region of interest" description="Disordered" evidence="5">
    <location>
        <begin position="939"/>
        <end position="961"/>
    </location>
</feature>
<dbReference type="SUPFAM" id="SSF46785">
    <property type="entry name" value="Winged helix' DNA-binding domain"/>
    <property type="match status" value="1"/>
</dbReference>
<organism evidence="7 10">
    <name type="scientific">Plasmodium malariae</name>
    <dbReference type="NCBI Taxonomy" id="5858"/>
    <lineage>
        <taxon>Eukaryota</taxon>
        <taxon>Sar</taxon>
        <taxon>Alveolata</taxon>
        <taxon>Apicomplexa</taxon>
        <taxon>Aconoidasida</taxon>
        <taxon>Haemosporida</taxon>
        <taxon>Plasmodiidae</taxon>
        <taxon>Plasmodium</taxon>
        <taxon>Plasmodium (Plasmodium)</taxon>
    </lineage>
</organism>
<dbReference type="Pfam" id="PF01399">
    <property type="entry name" value="PCI"/>
    <property type="match status" value="1"/>
</dbReference>
<dbReference type="RefSeq" id="XP_028863548.1">
    <property type="nucleotide sequence ID" value="XM_029007127.1"/>
</dbReference>
<dbReference type="InterPro" id="IPR008905">
    <property type="entry name" value="EIF3C_N_dom"/>
</dbReference>
<dbReference type="GO" id="GO:0003723">
    <property type="term" value="F:RNA binding"/>
    <property type="evidence" value="ECO:0007669"/>
    <property type="project" value="InterPro"/>
</dbReference>
<dbReference type="GO" id="GO:0001732">
    <property type="term" value="P:formation of cytoplasmic translation initiation complex"/>
    <property type="evidence" value="ECO:0007669"/>
    <property type="project" value="UniProtKB-UniRule"/>
</dbReference>
<dbReference type="InterPro" id="IPR000717">
    <property type="entry name" value="PCI_dom"/>
</dbReference>
<comment type="subunit">
    <text evidence="4">Component of the eukaryotic translation initiation factor 3 (eIF-3) complex.</text>
</comment>
<evidence type="ECO:0000256" key="3">
    <source>
        <dbReference type="ARBA" id="ARBA00022917"/>
    </source>
</evidence>
<dbReference type="OMA" id="FRCGLIK"/>
<proteinExistence type="inferred from homology"/>
<dbReference type="InterPro" id="IPR036390">
    <property type="entry name" value="WH_DNA-bd_sf"/>
</dbReference>
<dbReference type="Proteomes" id="UP000219813">
    <property type="component" value="Chromosome 13"/>
</dbReference>
<comment type="subcellular location">
    <subcellularLocation>
        <location evidence="4">Cytoplasm</location>
    </subcellularLocation>
</comment>
<dbReference type="PANTHER" id="PTHR13937">
    <property type="entry name" value="EUKARYOTIC TRANSLATION INITATION FACTOR 3, SUBUNIT 8 EIF3S8 -RELATED"/>
    <property type="match status" value="1"/>
</dbReference>
<sequence>MQSKFWAKGVDDDSGDNATESSENEVDNKKPLVSAQAERWAAIDSSSSEGEERVIKSYEGKRIDFYKNTGNNLNEGMNNKDFNQLVKDYDNLYKFMIKESEDRIPKFAIVYLDKLAKFVESTFQSNVEKKDLSKNKAQALNKLKAKIRKCSEFYQNKLKLYHENPDDFKMDQDKDDDEEDNEEEDEEEDEEGEEDEEDKEEDKEKGENEEKKKGKDEVKIKKDKEKNADEQDDSDDWSYSDDDEYASDDEDDKTKSAMSKWGLKTSEKVEKKKAVKTKKIKKDGVKKEEKTIHIDESQSAKNKAYAELLSTKNLSEEVIRNRVKFVIEKRGRKGLDKHEHINILSKLCEIAKTISTQSYIEVLEHLINLEFDVVSSVYTYMSFNIWNKAFKYIELILDLLIQNDNFYLISINITEEITEETINEKEKISRSCKTLISFLAKLDDELLKALLYIDVQTEEYRKRLGKTVHMIGLLYKGYNYVKYTKKMPDLAIYISTRILEHMHYKPEALFKQIWHLITDGKESLESLYDASSADGKKENIKENNADVSGVVNGANYVANHVSNLDNKNNNDDVEKKQKEQSRNDSNCLKKSEQSCPKKIVEKYVYEIFEHGTKQQKIRALLQLSYNKSLHDDFLEAKELLNVANVHELALSSDIQTQILYNRNLIQLGLCAFRHGKIYEAHCCLVEICSQNKHRELIAQGISTLKNQEKTVEQERAEKRRLLSFHMHISIELIECVNNICAMLLEVPNLAKNSYESKKDVISRQFRRFLDIYDKQIFNSPPENNKEIIILATKYLQKGNWKLCCEKIFSLSIWSKFTDKEKVQDILQEKIKQEAMRTYIFRYISIYDSFSVEQLCVMFDLNQNIVHSLLSKMMINHEIPACWNESSQYILINKINPTTLQTMALKLAENINEVMEQNELSLNMKNPKFMFMQERRTQLKDEKSNWTHKKGDAKYGKNYNQHKNVHYKKNYKDKNANKNYTQN</sequence>
<dbReference type="VEuPathDB" id="PlasmoDB:PmUG01_13016200"/>
<dbReference type="PROSITE" id="PS50250">
    <property type="entry name" value="PCI"/>
    <property type="match status" value="1"/>
</dbReference>
<dbReference type="Pfam" id="PF05470">
    <property type="entry name" value="eIF-3c_N"/>
    <property type="match status" value="2"/>
</dbReference>
<dbReference type="GO" id="GO:0031369">
    <property type="term" value="F:translation initiation factor binding"/>
    <property type="evidence" value="ECO:0007669"/>
    <property type="project" value="InterPro"/>
</dbReference>
<evidence type="ECO:0000313" key="8">
    <source>
        <dbReference type="EMBL" id="SBT71965.1"/>
    </source>
</evidence>
<dbReference type="HAMAP" id="MF_03002">
    <property type="entry name" value="eIF3c"/>
    <property type="match status" value="1"/>
</dbReference>
<feature type="compositionally biased region" description="Acidic residues" evidence="5">
    <location>
        <begin position="173"/>
        <end position="201"/>
    </location>
</feature>
<evidence type="ECO:0000256" key="1">
    <source>
        <dbReference type="ARBA" id="ARBA00022490"/>
    </source>
</evidence>
<dbReference type="InterPro" id="IPR027516">
    <property type="entry name" value="EIF3C"/>
</dbReference>
<feature type="domain" description="PCI" evidence="6">
    <location>
        <begin position="724"/>
        <end position="896"/>
    </location>
</feature>
<reference evidence="10" key="1">
    <citation type="submission" date="2016-05" db="EMBL/GenBank/DDBJ databases">
        <authorList>
            <person name="Naeem Raeece"/>
        </authorList>
    </citation>
    <scope>NUCLEOTIDE SEQUENCE [LARGE SCALE GENOMIC DNA]</scope>
</reference>
<dbReference type="AlphaFoldDB" id="A0A1A8WBT5"/>
<dbReference type="GO" id="GO:0033290">
    <property type="term" value="C:eukaryotic 48S preinitiation complex"/>
    <property type="evidence" value="ECO:0007669"/>
    <property type="project" value="UniProtKB-UniRule"/>
</dbReference>
<feature type="region of interest" description="Disordered" evidence="5">
    <location>
        <begin position="561"/>
        <end position="589"/>
    </location>
</feature>
<dbReference type="GO" id="GO:0005852">
    <property type="term" value="C:eukaryotic translation initiation factor 3 complex"/>
    <property type="evidence" value="ECO:0007669"/>
    <property type="project" value="UniProtKB-UniRule"/>
</dbReference>
<evidence type="ECO:0000313" key="9">
    <source>
        <dbReference type="EMBL" id="SCP02515.1"/>
    </source>
</evidence>
<reference evidence="7" key="2">
    <citation type="submission" date="2016-05" db="EMBL/GenBank/DDBJ databases">
        <authorList>
            <person name="Lavstsen T."/>
            <person name="Jespersen J.S."/>
        </authorList>
    </citation>
    <scope>NUCLEOTIDE SEQUENCE [LARGE SCALE GENOMIC DNA]</scope>
</reference>
<evidence type="ECO:0000256" key="5">
    <source>
        <dbReference type="SAM" id="MobiDB-lite"/>
    </source>
</evidence>
<feature type="region of interest" description="Disordered" evidence="5">
    <location>
        <begin position="164"/>
        <end position="256"/>
    </location>
</feature>
<dbReference type="PANTHER" id="PTHR13937:SF0">
    <property type="entry name" value="EUKARYOTIC TRANSLATION INITIATION FACTOR 3 SUBUNIT C-RELATED"/>
    <property type="match status" value="1"/>
</dbReference>
<feature type="compositionally biased region" description="Basic and acidic residues" evidence="5">
    <location>
        <begin position="202"/>
        <end position="229"/>
    </location>
</feature>
<feature type="compositionally biased region" description="Acidic residues" evidence="5">
    <location>
        <begin position="230"/>
        <end position="251"/>
    </location>
</feature>
<evidence type="ECO:0000313" key="12">
    <source>
        <dbReference type="Proteomes" id="UP000219813"/>
    </source>
</evidence>
<evidence type="ECO:0000256" key="4">
    <source>
        <dbReference type="HAMAP-Rule" id="MF_03002"/>
    </source>
</evidence>
<accession>A0A1C3KEG5</accession>
<dbReference type="GO" id="GO:0016282">
    <property type="term" value="C:eukaryotic 43S preinitiation complex"/>
    <property type="evidence" value="ECO:0007669"/>
    <property type="project" value="UniProtKB-UniRule"/>
</dbReference>
<feature type="region of interest" description="Disordered" evidence="5">
    <location>
        <begin position="1"/>
        <end position="32"/>
    </location>
</feature>
<keyword evidence="12" id="KW-1185">Reference proteome</keyword>